<evidence type="ECO:0000313" key="4">
    <source>
        <dbReference type="EMBL" id="TJZ77683.1"/>
    </source>
</evidence>
<dbReference type="PANTHER" id="PTHR43397:SF1">
    <property type="entry name" value="ERGOTHIONEINE BIOSYNTHESIS PROTEIN 1"/>
    <property type="match status" value="1"/>
</dbReference>
<dbReference type="NCBIfam" id="TIGR03438">
    <property type="entry name" value="egtD_ergothio"/>
    <property type="match status" value="1"/>
</dbReference>
<dbReference type="SUPFAM" id="SSF53335">
    <property type="entry name" value="S-adenosyl-L-methionine-dependent methyltransferases"/>
    <property type="match status" value="1"/>
</dbReference>
<evidence type="ECO:0000259" key="3">
    <source>
        <dbReference type="Pfam" id="PF10017"/>
    </source>
</evidence>
<keyword evidence="1 4" id="KW-0489">Methyltransferase</keyword>
<reference evidence="4 5" key="1">
    <citation type="submission" date="2019-04" db="EMBL/GenBank/DDBJ databases">
        <title>Chitiniphilus eburnea sp. nov., a novel chitinolytic bacterium isolated from aquaculture sludge.</title>
        <authorList>
            <person name="Sheng M."/>
        </authorList>
    </citation>
    <scope>NUCLEOTIDE SEQUENCE [LARGE SCALE GENOMIC DNA]</scope>
    <source>
        <strain evidence="4 5">HX-2-15</strain>
    </source>
</reference>
<dbReference type="InterPro" id="IPR017804">
    <property type="entry name" value="MeTrfase_EgtD-like"/>
</dbReference>
<dbReference type="PIRSF" id="PIRSF018005">
    <property type="entry name" value="UCP018005"/>
    <property type="match status" value="1"/>
</dbReference>
<gene>
    <name evidence="4" type="primary">egtD</name>
    <name evidence="4" type="ORF">FAZ21_03315</name>
</gene>
<dbReference type="AlphaFoldDB" id="A0A4U0Q8R2"/>
<evidence type="ECO:0000256" key="1">
    <source>
        <dbReference type="ARBA" id="ARBA00022603"/>
    </source>
</evidence>
<dbReference type="EMBL" id="SUMF01000002">
    <property type="protein sequence ID" value="TJZ77683.1"/>
    <property type="molecule type" value="Genomic_DNA"/>
</dbReference>
<evidence type="ECO:0000256" key="2">
    <source>
        <dbReference type="ARBA" id="ARBA00022679"/>
    </source>
</evidence>
<dbReference type="EC" id="2.1.1.44" evidence="4"/>
<organism evidence="4 5">
    <name type="scientific">Chitiniphilus eburneus</name>
    <dbReference type="NCBI Taxonomy" id="2571148"/>
    <lineage>
        <taxon>Bacteria</taxon>
        <taxon>Pseudomonadati</taxon>
        <taxon>Pseudomonadota</taxon>
        <taxon>Betaproteobacteria</taxon>
        <taxon>Neisseriales</taxon>
        <taxon>Chitinibacteraceae</taxon>
        <taxon>Chitiniphilus</taxon>
    </lineage>
</organism>
<dbReference type="CDD" id="cd02440">
    <property type="entry name" value="AdoMet_MTases"/>
    <property type="match status" value="1"/>
</dbReference>
<feature type="domain" description="Histidine-specific methyltransferase SAM-dependent" evidence="3">
    <location>
        <begin position="20"/>
        <end position="319"/>
    </location>
</feature>
<dbReference type="Gene3D" id="3.40.50.150">
    <property type="entry name" value="Vaccinia Virus protein VP39"/>
    <property type="match status" value="1"/>
</dbReference>
<comment type="caution">
    <text evidence="4">The sequence shown here is derived from an EMBL/GenBank/DDBJ whole genome shotgun (WGS) entry which is preliminary data.</text>
</comment>
<evidence type="ECO:0000313" key="5">
    <source>
        <dbReference type="Proteomes" id="UP000310016"/>
    </source>
</evidence>
<proteinExistence type="predicted"/>
<dbReference type="InterPro" id="IPR019257">
    <property type="entry name" value="MeTrfase_dom"/>
</dbReference>
<dbReference type="PANTHER" id="PTHR43397">
    <property type="entry name" value="ERGOTHIONEINE BIOSYNTHESIS PROTEIN 1"/>
    <property type="match status" value="1"/>
</dbReference>
<protein>
    <submittedName>
        <fullName evidence="4">L-histidine N(Alpha)-methyltransferase</fullName>
        <ecNumber evidence="4">2.1.1.44</ecNumber>
    </submittedName>
</protein>
<sequence>MPFSPQVHIEALEDPDANAASLLAGLLQPQARICPKHLYDAQGCALYGAICTLDEYYPTRTEAAIFARHRRDIAARLPRNCQWVDLGCGDGAKAFDWLEHVAATRYVGVDIAEDWLRDTLERGAKRFPDVEFVGIVTDFTRPLSLSHVRDSAHDYTPVLFYPGSSIGNFEPDEALALLKAMRQHLGRDGRLLIGVDAPKAVATLEAAYDDALGVTAAFNRNALRAVNRTLGASFEPATFAHRAVFDPERSRIEMHLVALHAQTVRLGVAQRRFEAGETIVTEHSYKYTPERFAELLSQAGFGQIDRFTDERGWFNVFLAAPAGALE</sequence>
<dbReference type="InterPro" id="IPR051128">
    <property type="entry name" value="EgtD_Methyltrsf_superfamily"/>
</dbReference>
<dbReference type="OrthoDB" id="5289726at2"/>
<dbReference type="InterPro" id="IPR029063">
    <property type="entry name" value="SAM-dependent_MTases_sf"/>
</dbReference>
<dbReference type="GO" id="GO:0052706">
    <property type="term" value="F:L-histidine N(alpha)-methyltransferase activity"/>
    <property type="evidence" value="ECO:0007669"/>
    <property type="project" value="UniProtKB-EC"/>
</dbReference>
<dbReference type="GO" id="GO:0032259">
    <property type="term" value="P:methylation"/>
    <property type="evidence" value="ECO:0007669"/>
    <property type="project" value="UniProtKB-KW"/>
</dbReference>
<name>A0A4U0Q8R2_9NEIS</name>
<accession>A0A4U0Q8R2</accession>
<dbReference type="Pfam" id="PF10017">
    <property type="entry name" value="Methyltransf_33"/>
    <property type="match status" value="1"/>
</dbReference>
<dbReference type="Proteomes" id="UP000310016">
    <property type="component" value="Unassembled WGS sequence"/>
</dbReference>
<keyword evidence="5" id="KW-1185">Reference proteome</keyword>
<dbReference type="InterPro" id="IPR035094">
    <property type="entry name" value="EgtD"/>
</dbReference>
<keyword evidence="2 4" id="KW-0808">Transferase</keyword>